<evidence type="ECO:0000313" key="3">
    <source>
        <dbReference type="Proteomes" id="UP001320876"/>
    </source>
</evidence>
<dbReference type="Proteomes" id="UP001320876">
    <property type="component" value="Unassembled WGS sequence"/>
</dbReference>
<dbReference type="SUPFAM" id="SSF48452">
    <property type="entry name" value="TPR-like"/>
    <property type="match status" value="1"/>
</dbReference>
<proteinExistence type="predicted"/>
<name>A0ABT3GPT1_9BACT</name>
<evidence type="ECO:0008006" key="4">
    <source>
        <dbReference type="Google" id="ProtNLM"/>
    </source>
</evidence>
<gene>
    <name evidence="2" type="ORF">OKA05_23415</name>
</gene>
<protein>
    <recommendedName>
        <fullName evidence="4">Tetratricopeptide repeat protein</fullName>
    </recommendedName>
</protein>
<keyword evidence="3" id="KW-1185">Reference proteome</keyword>
<evidence type="ECO:0000313" key="2">
    <source>
        <dbReference type="EMBL" id="MCW1925527.1"/>
    </source>
</evidence>
<dbReference type="InterPro" id="IPR011990">
    <property type="entry name" value="TPR-like_helical_dom_sf"/>
</dbReference>
<dbReference type="Gene3D" id="1.25.40.10">
    <property type="entry name" value="Tetratricopeptide repeat domain"/>
    <property type="match status" value="1"/>
</dbReference>
<comment type="caution">
    <text evidence="2">The sequence shown here is derived from an EMBL/GenBank/DDBJ whole genome shotgun (WGS) entry which is preliminary data.</text>
</comment>
<dbReference type="RefSeq" id="WP_264489634.1">
    <property type="nucleotide sequence ID" value="NZ_JAPDDT010000015.1"/>
</dbReference>
<feature type="region of interest" description="Disordered" evidence="1">
    <location>
        <begin position="15"/>
        <end position="61"/>
    </location>
</feature>
<evidence type="ECO:0000256" key="1">
    <source>
        <dbReference type="SAM" id="MobiDB-lite"/>
    </source>
</evidence>
<organism evidence="2 3">
    <name type="scientific">Luteolibacter arcticus</name>
    <dbReference type="NCBI Taxonomy" id="1581411"/>
    <lineage>
        <taxon>Bacteria</taxon>
        <taxon>Pseudomonadati</taxon>
        <taxon>Verrucomicrobiota</taxon>
        <taxon>Verrucomicrobiia</taxon>
        <taxon>Verrucomicrobiales</taxon>
        <taxon>Verrucomicrobiaceae</taxon>
        <taxon>Luteolibacter</taxon>
    </lineage>
</organism>
<reference evidence="2 3" key="1">
    <citation type="submission" date="2022-10" db="EMBL/GenBank/DDBJ databases">
        <title>Luteolibacter arcticus strain CCTCC AB 2014275, whole genome shotgun sequencing project.</title>
        <authorList>
            <person name="Zhao G."/>
            <person name="Shen L."/>
        </authorList>
    </citation>
    <scope>NUCLEOTIDE SEQUENCE [LARGE SCALE GENOMIC DNA]</scope>
    <source>
        <strain evidence="2 3">CCTCC AB 2014275</strain>
    </source>
</reference>
<dbReference type="EMBL" id="JAPDDT010000015">
    <property type="protein sequence ID" value="MCW1925527.1"/>
    <property type="molecule type" value="Genomic_DNA"/>
</dbReference>
<accession>A0ABT3GPT1</accession>
<sequence length="421" mass="46212">MASLLFVPLILGTSSCRKESPSAPANPPAATTEADKPPSPEAAEEDKEPSATNSSPSARDQIAAAAKDGDREKLRGNWSTGSLVDELERRGFLGELDAAAKARAKAAIDEHFDLLASYLEKRIGETHRPYMTTVVPPEIHLHVERTRQNDGSRDTVIRYWFREHDGRMQLVDCEDVMLGYRASTLILGLVAPADRPWRQPLLDLMAKISQADTQSTFELSVTVADEVEALLAANPPDDLKAFALKLKAERLIAQGKPADALKVIKDFASLEPKSPWADFLRGLALMNLHRSFEAITAFNRYGTTAGWDATAHDYIAWCHFSEGDEKSALAHAKQGLELNKNAIGCLVTAVCASKPADVAGLAGYFKASFDAENTYEYVMDQVIRMRDPSVAKALFGLLEKELPKSKLIATYRKKLGESQEQ</sequence>